<dbReference type="Proteomes" id="UP000294682">
    <property type="component" value="Unassembled WGS sequence"/>
</dbReference>
<name>A0A9X8UKN0_9FIRM</name>
<keyword evidence="2" id="KW-1185">Reference proteome</keyword>
<evidence type="ECO:0000313" key="1">
    <source>
        <dbReference type="EMBL" id="TCL44512.1"/>
    </source>
</evidence>
<dbReference type="RefSeq" id="WP_132083945.1">
    <property type="nucleotide sequence ID" value="NZ_SLUK01000002.1"/>
</dbReference>
<comment type="caution">
    <text evidence="1">The sequence shown here is derived from an EMBL/GenBank/DDBJ whole genome shotgun (WGS) entry which is preliminary data.</text>
</comment>
<reference evidence="1 2" key="1">
    <citation type="submission" date="2019-03" db="EMBL/GenBank/DDBJ databases">
        <title>Genomic Encyclopedia of Type Strains, Phase IV (KMG-IV): sequencing the most valuable type-strain genomes for metagenomic binning, comparative biology and taxonomic classification.</title>
        <authorList>
            <person name="Goeker M."/>
        </authorList>
    </citation>
    <scope>NUCLEOTIDE SEQUENCE [LARGE SCALE GENOMIC DNA]</scope>
    <source>
        <strain evidence="1 2">DSM 100433</strain>
    </source>
</reference>
<organism evidence="1 2">
    <name type="scientific">Harryflintia acetispora</name>
    <dbReference type="NCBI Taxonomy" id="1849041"/>
    <lineage>
        <taxon>Bacteria</taxon>
        <taxon>Bacillati</taxon>
        <taxon>Bacillota</taxon>
        <taxon>Clostridia</taxon>
        <taxon>Eubacteriales</taxon>
        <taxon>Oscillospiraceae</taxon>
        <taxon>Harryflintia</taxon>
    </lineage>
</organism>
<dbReference type="AlphaFoldDB" id="A0A9X8UKN0"/>
<dbReference type="EMBL" id="SLUK01000002">
    <property type="protein sequence ID" value="TCL44512.1"/>
    <property type="molecule type" value="Genomic_DNA"/>
</dbReference>
<gene>
    <name evidence="1" type="ORF">EDD78_102131</name>
</gene>
<accession>A0A9X8UKN0</accession>
<proteinExistence type="predicted"/>
<evidence type="ECO:0000313" key="2">
    <source>
        <dbReference type="Proteomes" id="UP000294682"/>
    </source>
</evidence>
<protein>
    <submittedName>
        <fullName evidence="1">Uncharacterized protein</fullName>
    </submittedName>
</protein>
<sequence length="156" mass="16540">MKKRTQMGLGVGASSILLIFVLLCLTTFATLSLVSAQADARLSEKTAETVSAYYEADARAEELLAQIGEALKSVPPGEGYLQTCAGLLATIDGVDALQDDDGLAVSYQVAAGENQQLQVSLTIPATGGYRLTGWKTVNTAQWQEEEPMSLWPGELG</sequence>